<evidence type="ECO:0008006" key="5">
    <source>
        <dbReference type="Google" id="ProtNLM"/>
    </source>
</evidence>
<evidence type="ECO:0000313" key="3">
    <source>
        <dbReference type="EMBL" id="KZP01878.1"/>
    </source>
</evidence>
<feature type="region of interest" description="Disordered" evidence="1">
    <location>
        <begin position="24"/>
        <end position="53"/>
    </location>
</feature>
<dbReference type="Proteomes" id="UP000076738">
    <property type="component" value="Unassembled WGS sequence"/>
</dbReference>
<organism evidence="3 4">
    <name type="scientific">Calocera viscosa (strain TUFC12733)</name>
    <dbReference type="NCBI Taxonomy" id="1330018"/>
    <lineage>
        <taxon>Eukaryota</taxon>
        <taxon>Fungi</taxon>
        <taxon>Dikarya</taxon>
        <taxon>Basidiomycota</taxon>
        <taxon>Agaricomycotina</taxon>
        <taxon>Dacrymycetes</taxon>
        <taxon>Dacrymycetales</taxon>
        <taxon>Dacrymycetaceae</taxon>
        <taxon>Calocera</taxon>
    </lineage>
</organism>
<dbReference type="AlphaFoldDB" id="A0A167SFV3"/>
<evidence type="ECO:0000256" key="2">
    <source>
        <dbReference type="SAM" id="Phobius"/>
    </source>
</evidence>
<accession>A0A167SFV3</accession>
<gene>
    <name evidence="3" type="ORF">CALVIDRAFT_20818</name>
</gene>
<keyword evidence="2" id="KW-0472">Membrane</keyword>
<feature type="transmembrane region" description="Helical" evidence="2">
    <location>
        <begin position="208"/>
        <end position="224"/>
    </location>
</feature>
<keyword evidence="4" id="KW-1185">Reference proteome</keyword>
<feature type="transmembrane region" description="Helical" evidence="2">
    <location>
        <begin position="93"/>
        <end position="115"/>
    </location>
</feature>
<sequence>MYAPGHTRGRLSVSLSTPFSSSFPSLSLPPPSALPSQGHQRGARSISISNLPPSSRRTLPPDLLLLLVCSGSLLAVSAHITKLWLVERDPGAGVGWTAIGVCCAQALLEAALGGVSHRGRMKKDSPVRVNAVKGLGSTLLHGALVFGEVLCAVGMFSGLSATETVLVTQFVQLASLVPSIPSPRLLLAPLLLLLLSTLYPPLPLPSALLTYTCIAGFSACIYLGRRMPASSSGSGGAALVALPFAFIGLITVCSYLSQTYQD</sequence>
<name>A0A167SFV3_CALVF</name>
<protein>
    <recommendedName>
        <fullName evidence="5">Transmembrane protein</fullName>
    </recommendedName>
</protein>
<proteinExistence type="predicted"/>
<reference evidence="3 4" key="1">
    <citation type="journal article" date="2016" name="Mol. Biol. Evol.">
        <title>Comparative Genomics of Early-Diverging Mushroom-Forming Fungi Provides Insights into the Origins of Lignocellulose Decay Capabilities.</title>
        <authorList>
            <person name="Nagy L.G."/>
            <person name="Riley R."/>
            <person name="Tritt A."/>
            <person name="Adam C."/>
            <person name="Daum C."/>
            <person name="Floudas D."/>
            <person name="Sun H."/>
            <person name="Yadav J.S."/>
            <person name="Pangilinan J."/>
            <person name="Larsson K.H."/>
            <person name="Matsuura K."/>
            <person name="Barry K."/>
            <person name="Labutti K."/>
            <person name="Kuo R."/>
            <person name="Ohm R.A."/>
            <person name="Bhattacharya S.S."/>
            <person name="Shirouzu T."/>
            <person name="Yoshinaga Y."/>
            <person name="Martin F.M."/>
            <person name="Grigoriev I.V."/>
            <person name="Hibbett D.S."/>
        </authorList>
    </citation>
    <scope>NUCLEOTIDE SEQUENCE [LARGE SCALE GENOMIC DNA]</scope>
    <source>
        <strain evidence="3 4">TUFC12733</strain>
    </source>
</reference>
<evidence type="ECO:0000256" key="1">
    <source>
        <dbReference type="SAM" id="MobiDB-lite"/>
    </source>
</evidence>
<keyword evidence="2" id="KW-1133">Transmembrane helix</keyword>
<keyword evidence="2" id="KW-0812">Transmembrane</keyword>
<feature type="transmembrane region" description="Helical" evidence="2">
    <location>
        <begin position="63"/>
        <end position="81"/>
    </location>
</feature>
<feature type="transmembrane region" description="Helical" evidence="2">
    <location>
        <begin position="236"/>
        <end position="257"/>
    </location>
</feature>
<dbReference type="EMBL" id="KV417266">
    <property type="protein sequence ID" value="KZP01878.1"/>
    <property type="molecule type" value="Genomic_DNA"/>
</dbReference>
<evidence type="ECO:0000313" key="4">
    <source>
        <dbReference type="Proteomes" id="UP000076738"/>
    </source>
</evidence>